<feature type="domain" description="Cytochrome C biogenesis protein transmembrane" evidence="9">
    <location>
        <begin position="10"/>
        <end position="166"/>
    </location>
</feature>
<accession>A0A6F8VDZ3</accession>
<gene>
    <name evidence="10" type="ORF">SKTS_22670</name>
</gene>
<dbReference type="GO" id="GO:0016020">
    <property type="term" value="C:membrane"/>
    <property type="evidence" value="ECO:0007669"/>
    <property type="project" value="UniProtKB-SubCell"/>
</dbReference>
<keyword evidence="5 8" id="KW-1133">Transmembrane helix</keyword>
<dbReference type="Proteomes" id="UP000502260">
    <property type="component" value="Chromosome"/>
</dbReference>
<feature type="region of interest" description="Disordered" evidence="7">
    <location>
        <begin position="181"/>
        <end position="206"/>
    </location>
</feature>
<feature type="transmembrane region" description="Helical" evidence="8">
    <location>
        <begin position="44"/>
        <end position="68"/>
    </location>
</feature>
<evidence type="ECO:0000256" key="7">
    <source>
        <dbReference type="SAM" id="MobiDB-lite"/>
    </source>
</evidence>
<dbReference type="RefSeq" id="WP_244617319.1">
    <property type="nucleotide sequence ID" value="NZ_AP022853.1"/>
</dbReference>
<evidence type="ECO:0000256" key="8">
    <source>
        <dbReference type="SAM" id="Phobius"/>
    </source>
</evidence>
<evidence type="ECO:0000256" key="5">
    <source>
        <dbReference type="ARBA" id="ARBA00022989"/>
    </source>
</evidence>
<evidence type="ECO:0000256" key="3">
    <source>
        <dbReference type="ARBA" id="ARBA00022692"/>
    </source>
</evidence>
<evidence type="ECO:0000256" key="2">
    <source>
        <dbReference type="ARBA" id="ARBA00006143"/>
    </source>
</evidence>
<evidence type="ECO:0000256" key="4">
    <source>
        <dbReference type="ARBA" id="ARBA00022748"/>
    </source>
</evidence>
<evidence type="ECO:0000256" key="6">
    <source>
        <dbReference type="ARBA" id="ARBA00023136"/>
    </source>
</evidence>
<dbReference type="EMBL" id="AP022853">
    <property type="protein sequence ID" value="BCB27381.1"/>
    <property type="molecule type" value="Genomic_DNA"/>
</dbReference>
<evidence type="ECO:0000256" key="1">
    <source>
        <dbReference type="ARBA" id="ARBA00004141"/>
    </source>
</evidence>
<sequence>MEFGLASYSLALAAGSLSTLSPCVLPLVPILLASAVAAHRLGPYALAGGLALSFTVVGVFVASLGAALGLDQGVFRLIAASLLIAFGVVLLSARLQERFAVATSGLSGAGNTLLASVSLNGLSGQFMLGLLLGIVWSPCVGPTLGAAVTLASQGQNLGQVTLLMALFGIWRGDSADCARPGIARSNGKGARQDAGRRQNRQAGARRRDVVARLPDPERRRQIVRGVGVASRTGVAGAIDHLDMSLRRKEEAP</sequence>
<dbReference type="PANTHER" id="PTHR31272:SF9">
    <property type="entry name" value="BLL1027 PROTEIN"/>
    <property type="match status" value="1"/>
</dbReference>
<dbReference type="KEGG" id="slac:SKTS_22670"/>
<keyword evidence="3 8" id="KW-0812">Transmembrane</keyword>
<protein>
    <recommendedName>
        <fullName evidence="9">Cytochrome C biogenesis protein transmembrane domain-containing protein</fullName>
    </recommendedName>
</protein>
<organism evidence="10 11">
    <name type="scientific">Sulfurimicrobium lacus</name>
    <dbReference type="NCBI Taxonomy" id="2715678"/>
    <lineage>
        <taxon>Bacteria</taxon>
        <taxon>Pseudomonadati</taxon>
        <taxon>Pseudomonadota</taxon>
        <taxon>Betaproteobacteria</taxon>
        <taxon>Nitrosomonadales</taxon>
        <taxon>Sulfuricellaceae</taxon>
        <taxon>Sulfurimicrobium</taxon>
    </lineage>
</organism>
<feature type="transmembrane region" description="Helical" evidence="8">
    <location>
        <begin position="6"/>
        <end position="32"/>
    </location>
</feature>
<evidence type="ECO:0000313" key="11">
    <source>
        <dbReference type="Proteomes" id="UP000502260"/>
    </source>
</evidence>
<reference evidence="11" key="1">
    <citation type="submission" date="2020-03" db="EMBL/GenBank/DDBJ databases">
        <title>Complete genome sequence of sulfur-oxidizing bacterium skT11.</title>
        <authorList>
            <person name="Kanda M."/>
            <person name="Kojima H."/>
            <person name="Fukui M."/>
        </authorList>
    </citation>
    <scope>NUCLEOTIDE SEQUENCE [LARGE SCALE GENOMIC DNA]</scope>
    <source>
        <strain evidence="11">skT11</strain>
    </source>
</reference>
<feature type="transmembrane region" description="Helical" evidence="8">
    <location>
        <begin position="74"/>
        <end position="93"/>
    </location>
</feature>
<evidence type="ECO:0000313" key="10">
    <source>
        <dbReference type="EMBL" id="BCB27381.1"/>
    </source>
</evidence>
<evidence type="ECO:0000259" key="9">
    <source>
        <dbReference type="Pfam" id="PF02683"/>
    </source>
</evidence>
<proteinExistence type="inferred from homology"/>
<dbReference type="PANTHER" id="PTHR31272">
    <property type="entry name" value="CYTOCHROME C-TYPE BIOGENESIS PROTEIN HI_1454-RELATED"/>
    <property type="match status" value="1"/>
</dbReference>
<dbReference type="InterPro" id="IPR003834">
    <property type="entry name" value="Cyt_c_assmbl_TM_dom"/>
</dbReference>
<comment type="similarity">
    <text evidence="2">Belongs to the DsbD family.</text>
</comment>
<keyword evidence="11" id="KW-1185">Reference proteome</keyword>
<name>A0A6F8VDZ3_9PROT</name>
<dbReference type="Pfam" id="PF02683">
    <property type="entry name" value="DsbD_TM"/>
    <property type="match status" value="1"/>
</dbReference>
<keyword evidence="4" id="KW-0201">Cytochrome c-type biogenesis</keyword>
<dbReference type="AlphaFoldDB" id="A0A6F8VDZ3"/>
<dbReference type="InterPro" id="IPR051790">
    <property type="entry name" value="Cytochrome_c-biogenesis_DsbD"/>
</dbReference>
<keyword evidence="6 8" id="KW-0472">Membrane</keyword>
<comment type="subcellular location">
    <subcellularLocation>
        <location evidence="1">Membrane</location>
        <topology evidence="1">Multi-pass membrane protein</topology>
    </subcellularLocation>
</comment>
<dbReference type="GO" id="GO:0017004">
    <property type="term" value="P:cytochrome complex assembly"/>
    <property type="evidence" value="ECO:0007669"/>
    <property type="project" value="UniProtKB-KW"/>
</dbReference>